<organism evidence="1 2">
    <name type="scientific">Undibacterium macrobrachii</name>
    <dbReference type="NCBI Taxonomy" id="1119058"/>
    <lineage>
        <taxon>Bacteria</taxon>
        <taxon>Pseudomonadati</taxon>
        <taxon>Pseudomonadota</taxon>
        <taxon>Betaproteobacteria</taxon>
        <taxon>Burkholderiales</taxon>
        <taxon>Oxalobacteraceae</taxon>
        <taxon>Undibacterium</taxon>
    </lineage>
</organism>
<reference evidence="2" key="1">
    <citation type="journal article" date="2019" name="Int. J. Syst. Evol. Microbiol.">
        <title>The Global Catalogue of Microorganisms (GCM) 10K type strain sequencing project: providing services to taxonomists for standard genome sequencing and annotation.</title>
        <authorList>
            <consortium name="The Broad Institute Genomics Platform"/>
            <consortium name="The Broad Institute Genome Sequencing Center for Infectious Disease"/>
            <person name="Wu L."/>
            <person name="Ma J."/>
        </authorList>
    </citation>
    <scope>NUCLEOTIDE SEQUENCE [LARGE SCALE GENOMIC DNA]</scope>
    <source>
        <strain evidence="2">KCTC 23916</strain>
    </source>
</reference>
<protein>
    <submittedName>
        <fullName evidence="1">Uncharacterized protein</fullName>
    </submittedName>
</protein>
<sequence length="108" mass="12073">MKTRELRNDDGHLTGFSVSNILLGRHGVPRVIASIPGATVIRKQRRFAISTPDDFCEFVVDGKTFLAIEPFGDNSEFWLVTEPPEDCAQLKIVRQAFENHGLFKGKNG</sequence>
<accession>A0ABQ2XN24</accession>
<keyword evidence="2" id="KW-1185">Reference proteome</keyword>
<comment type="caution">
    <text evidence="1">The sequence shown here is derived from an EMBL/GenBank/DDBJ whole genome shotgun (WGS) entry which is preliminary data.</text>
</comment>
<name>A0ABQ2XN24_9BURK</name>
<dbReference type="Proteomes" id="UP000620127">
    <property type="component" value="Unassembled WGS sequence"/>
</dbReference>
<evidence type="ECO:0000313" key="1">
    <source>
        <dbReference type="EMBL" id="GGX22665.1"/>
    </source>
</evidence>
<gene>
    <name evidence="1" type="ORF">GCM10011282_30880</name>
</gene>
<proteinExistence type="predicted"/>
<dbReference type="EMBL" id="BMYT01000006">
    <property type="protein sequence ID" value="GGX22665.1"/>
    <property type="molecule type" value="Genomic_DNA"/>
</dbReference>
<evidence type="ECO:0000313" key="2">
    <source>
        <dbReference type="Proteomes" id="UP000620127"/>
    </source>
</evidence>